<feature type="domain" description="F-box associated beta-propeller type 3" evidence="1">
    <location>
        <begin position="3"/>
        <end position="238"/>
    </location>
</feature>
<sequence>MTFASSFNSQHAKASRLSSSNEFIFPVDLMIEILKRVPLKSLIRLTCVSPLILWNPSIKKMEVVRVPASRDVELTPGGFPKLIFGFGLDPISNDYKVVRIAYFNGCCGNTRFRADVYGLGVGKWRVLDMTSVCQNLSTIRWRGVCLNGIIHWVCNVNVGFDDNDLVLRSILTFELGSGNFGEIELPKEMSTVKNQMVRVITVPRSCNEVLGVIHKFGDSLSLWVIEKYGIKESWAKLFCVNIVNIVGNDINVGLISEEVVVVQILLGYWFSHDVSTDERKFFRLMSTSIDYVDTYVESLILLGQGSVLAPQEADLMARGSHKG</sequence>
<dbReference type="InterPro" id="IPR013187">
    <property type="entry name" value="F-box-assoc_dom_typ3"/>
</dbReference>
<reference evidence="2" key="1">
    <citation type="submission" date="2022-04" db="EMBL/GenBank/DDBJ databases">
        <title>Carnegiea gigantea Genome sequencing and assembly v2.</title>
        <authorList>
            <person name="Copetti D."/>
            <person name="Sanderson M.J."/>
            <person name="Burquez A."/>
            <person name="Wojciechowski M.F."/>
        </authorList>
    </citation>
    <scope>NUCLEOTIDE SEQUENCE</scope>
    <source>
        <strain evidence="2">SGP5-SGP5p</strain>
        <tissue evidence="2">Aerial part</tissue>
    </source>
</reference>
<dbReference type="AlphaFoldDB" id="A0A9Q1GUN6"/>
<comment type="caution">
    <text evidence="2">The sequence shown here is derived from an EMBL/GenBank/DDBJ whole genome shotgun (WGS) entry which is preliminary data.</text>
</comment>
<dbReference type="Proteomes" id="UP001153076">
    <property type="component" value="Unassembled WGS sequence"/>
</dbReference>
<dbReference type="PANTHER" id="PTHR31672:SF13">
    <property type="entry name" value="F-BOX PROTEIN CPR30-LIKE"/>
    <property type="match status" value="1"/>
</dbReference>
<evidence type="ECO:0000313" key="2">
    <source>
        <dbReference type="EMBL" id="KAJ8424898.1"/>
    </source>
</evidence>
<proteinExistence type="predicted"/>
<dbReference type="InterPro" id="IPR050796">
    <property type="entry name" value="SCF_F-box_component"/>
</dbReference>
<gene>
    <name evidence="2" type="ORF">Cgig2_021025</name>
</gene>
<name>A0A9Q1GUN6_9CARY</name>
<dbReference type="OrthoDB" id="5314306at2759"/>
<keyword evidence="3" id="KW-1185">Reference proteome</keyword>
<dbReference type="PANTHER" id="PTHR31672">
    <property type="entry name" value="BNACNNG10540D PROTEIN"/>
    <property type="match status" value="1"/>
</dbReference>
<protein>
    <recommendedName>
        <fullName evidence="1">F-box associated beta-propeller type 3 domain-containing protein</fullName>
    </recommendedName>
</protein>
<dbReference type="EMBL" id="JAKOGI010001586">
    <property type="protein sequence ID" value="KAJ8424898.1"/>
    <property type="molecule type" value="Genomic_DNA"/>
</dbReference>
<dbReference type="InterPro" id="IPR017451">
    <property type="entry name" value="F-box-assoc_interact_dom"/>
</dbReference>
<organism evidence="2 3">
    <name type="scientific">Carnegiea gigantea</name>
    <dbReference type="NCBI Taxonomy" id="171969"/>
    <lineage>
        <taxon>Eukaryota</taxon>
        <taxon>Viridiplantae</taxon>
        <taxon>Streptophyta</taxon>
        <taxon>Embryophyta</taxon>
        <taxon>Tracheophyta</taxon>
        <taxon>Spermatophyta</taxon>
        <taxon>Magnoliopsida</taxon>
        <taxon>eudicotyledons</taxon>
        <taxon>Gunneridae</taxon>
        <taxon>Pentapetalae</taxon>
        <taxon>Caryophyllales</taxon>
        <taxon>Cactineae</taxon>
        <taxon>Cactaceae</taxon>
        <taxon>Cactoideae</taxon>
        <taxon>Echinocereeae</taxon>
        <taxon>Carnegiea</taxon>
    </lineage>
</organism>
<dbReference type="Pfam" id="PF08268">
    <property type="entry name" value="FBA_3"/>
    <property type="match status" value="1"/>
</dbReference>
<dbReference type="NCBIfam" id="TIGR01640">
    <property type="entry name" value="F_box_assoc_1"/>
    <property type="match status" value="1"/>
</dbReference>
<evidence type="ECO:0000259" key="1">
    <source>
        <dbReference type="Pfam" id="PF08268"/>
    </source>
</evidence>
<accession>A0A9Q1GUN6</accession>
<evidence type="ECO:0000313" key="3">
    <source>
        <dbReference type="Proteomes" id="UP001153076"/>
    </source>
</evidence>